<dbReference type="Gene3D" id="3.40.50.1110">
    <property type="entry name" value="SGNH hydrolase"/>
    <property type="match status" value="1"/>
</dbReference>
<evidence type="ECO:0000313" key="2">
    <source>
        <dbReference type="EMBL" id="MFC4594316.1"/>
    </source>
</evidence>
<evidence type="ECO:0000313" key="3">
    <source>
        <dbReference type="Proteomes" id="UP001595957"/>
    </source>
</evidence>
<dbReference type="Proteomes" id="UP001595957">
    <property type="component" value="Unassembled WGS sequence"/>
</dbReference>
<accession>A0ABV9F0W5</accession>
<comment type="caution">
    <text evidence="2">The sequence shown here is derived from an EMBL/GenBank/DDBJ whole genome shotgun (WGS) entry which is preliminary data.</text>
</comment>
<dbReference type="InterPro" id="IPR036514">
    <property type="entry name" value="SGNH_hydro_sf"/>
</dbReference>
<evidence type="ECO:0000259" key="1">
    <source>
        <dbReference type="Pfam" id="PF13472"/>
    </source>
</evidence>
<dbReference type="InterPro" id="IPR013830">
    <property type="entry name" value="SGNH_hydro"/>
</dbReference>
<dbReference type="EMBL" id="JBHSFZ010000015">
    <property type="protein sequence ID" value="MFC4594316.1"/>
    <property type="molecule type" value="Genomic_DNA"/>
</dbReference>
<sequence length="233" mass="24861">MARQWPTYVAWGLIVQLLAACSGEPASNNAAPSRTRTEGRAASIGERKLILAFGDSLYAGYGVAQNESFPHELEKALKARGDAVEVRNAGVSGETTQGGLQRLAFTLDGLPRKPDLVLLGLGGNDMLRGLDPAQSEKNLRAMLDMLKARKLPVMLTGMLAAPNMGAAYADRFNAIYPAVAKDYGVPLYPFFLEGVVGNAKYMQPDSIHPNPAGVDIIVGKIAPLVLGRLASQR</sequence>
<reference evidence="3" key="1">
    <citation type="journal article" date="2019" name="Int. J. Syst. Evol. Microbiol.">
        <title>The Global Catalogue of Microorganisms (GCM) 10K type strain sequencing project: providing services to taxonomists for standard genome sequencing and annotation.</title>
        <authorList>
            <consortium name="The Broad Institute Genomics Platform"/>
            <consortium name="The Broad Institute Genome Sequencing Center for Infectious Disease"/>
            <person name="Wu L."/>
            <person name="Ma J."/>
        </authorList>
    </citation>
    <scope>NUCLEOTIDE SEQUENCE [LARGE SCALE GENOMIC DNA]</scope>
    <source>
        <strain evidence="3">NBRC 103632</strain>
    </source>
</reference>
<dbReference type="SUPFAM" id="SSF52266">
    <property type="entry name" value="SGNH hydrolase"/>
    <property type="match status" value="1"/>
</dbReference>
<proteinExistence type="predicted"/>
<dbReference type="CDD" id="cd01822">
    <property type="entry name" value="Lysophospholipase_L1_like"/>
    <property type="match status" value="1"/>
</dbReference>
<name>A0ABV9F0W5_9SPHN</name>
<feature type="domain" description="SGNH hydrolase-type esterase" evidence="1">
    <location>
        <begin position="52"/>
        <end position="214"/>
    </location>
</feature>
<organism evidence="2 3">
    <name type="scientific">Sphingobium tyrosinilyticum</name>
    <dbReference type="NCBI Taxonomy" id="2715436"/>
    <lineage>
        <taxon>Bacteria</taxon>
        <taxon>Pseudomonadati</taxon>
        <taxon>Pseudomonadota</taxon>
        <taxon>Alphaproteobacteria</taxon>
        <taxon>Sphingomonadales</taxon>
        <taxon>Sphingomonadaceae</taxon>
        <taxon>Sphingobium</taxon>
    </lineage>
</organism>
<dbReference type="RefSeq" id="WP_380803932.1">
    <property type="nucleotide sequence ID" value="NZ_JBHSFZ010000015.1"/>
</dbReference>
<dbReference type="PANTHER" id="PTHR30383:SF24">
    <property type="entry name" value="THIOESTERASE 1_PROTEASE 1_LYSOPHOSPHOLIPASE L1"/>
    <property type="match status" value="1"/>
</dbReference>
<dbReference type="PROSITE" id="PS51257">
    <property type="entry name" value="PROKAR_LIPOPROTEIN"/>
    <property type="match status" value="1"/>
</dbReference>
<keyword evidence="3" id="KW-1185">Reference proteome</keyword>
<gene>
    <name evidence="2" type="ORF">ACFO3E_08950</name>
</gene>
<dbReference type="Pfam" id="PF13472">
    <property type="entry name" value="Lipase_GDSL_2"/>
    <property type="match status" value="1"/>
</dbReference>
<protein>
    <submittedName>
        <fullName evidence="2">Arylesterase</fullName>
    </submittedName>
</protein>
<dbReference type="PANTHER" id="PTHR30383">
    <property type="entry name" value="THIOESTERASE 1/PROTEASE 1/LYSOPHOSPHOLIPASE L1"/>
    <property type="match status" value="1"/>
</dbReference>
<dbReference type="InterPro" id="IPR051532">
    <property type="entry name" value="Ester_Hydrolysis_Enzymes"/>
</dbReference>